<evidence type="ECO:0000313" key="9">
    <source>
        <dbReference type="Proteomes" id="UP000182360"/>
    </source>
</evidence>
<protein>
    <submittedName>
        <fullName evidence="8">Radical SAM additional 4Fe4S-binding SPASM domain-containing protein</fullName>
    </submittedName>
</protein>
<keyword evidence="9" id="KW-1185">Reference proteome</keyword>
<dbReference type="PROSITE" id="PS01305">
    <property type="entry name" value="MOAA_NIFB_PQQE"/>
    <property type="match status" value="1"/>
</dbReference>
<dbReference type="InterPro" id="IPR023885">
    <property type="entry name" value="4Fe4S-binding_SPASM_dom"/>
</dbReference>
<dbReference type="PANTHER" id="PTHR43273:SF3">
    <property type="entry name" value="ANAEROBIC SULFATASE-MATURATING ENZYME HOMOLOG ASLB-RELATED"/>
    <property type="match status" value="1"/>
</dbReference>
<comment type="similarity">
    <text evidence="7">Belongs to the radical SAM superfamily. Anaerobic sulfatase-maturating enzyme family.</text>
</comment>
<dbReference type="InterPro" id="IPR013785">
    <property type="entry name" value="Aldolase_TIM"/>
</dbReference>
<dbReference type="SUPFAM" id="SSF102114">
    <property type="entry name" value="Radical SAM enzymes"/>
    <property type="match status" value="2"/>
</dbReference>
<evidence type="ECO:0000256" key="4">
    <source>
        <dbReference type="ARBA" id="ARBA00022723"/>
    </source>
</evidence>
<evidence type="ECO:0000256" key="5">
    <source>
        <dbReference type="ARBA" id="ARBA00023004"/>
    </source>
</evidence>
<dbReference type="Pfam" id="PF13578">
    <property type="entry name" value="Methyltransf_24"/>
    <property type="match status" value="1"/>
</dbReference>
<dbReference type="Gene3D" id="3.40.50.150">
    <property type="entry name" value="Vaccinia Virus protein VP39"/>
    <property type="match status" value="1"/>
</dbReference>
<dbReference type="Gene3D" id="3.20.20.70">
    <property type="entry name" value="Aldolase class I"/>
    <property type="match status" value="2"/>
</dbReference>
<gene>
    <name evidence="8" type="ORF">SAMN04487977_1068</name>
</gene>
<accession>A0A1H9H1E7</accession>
<proteinExistence type="inferred from homology"/>
<dbReference type="GO" id="GO:0051539">
    <property type="term" value="F:4 iron, 4 sulfur cluster binding"/>
    <property type="evidence" value="ECO:0007669"/>
    <property type="project" value="UniProtKB-KW"/>
</dbReference>
<dbReference type="InterPro" id="IPR023867">
    <property type="entry name" value="Sulphatase_maturase_rSAM"/>
</dbReference>
<dbReference type="InterPro" id="IPR058240">
    <property type="entry name" value="rSAM_sf"/>
</dbReference>
<dbReference type="GO" id="GO:0046872">
    <property type="term" value="F:metal ion binding"/>
    <property type="evidence" value="ECO:0007669"/>
    <property type="project" value="UniProtKB-KW"/>
</dbReference>
<name>A0A1H9H1E7_9SPIR</name>
<evidence type="ECO:0000256" key="3">
    <source>
        <dbReference type="ARBA" id="ARBA00022691"/>
    </source>
</evidence>
<dbReference type="InterPro" id="IPR029063">
    <property type="entry name" value="SAM-dependent_MTases_sf"/>
</dbReference>
<keyword evidence="2" id="KW-0004">4Fe-4S</keyword>
<dbReference type="Proteomes" id="UP000182360">
    <property type="component" value="Unassembled WGS sequence"/>
</dbReference>
<dbReference type="SFLD" id="SFLDS00029">
    <property type="entry name" value="Radical_SAM"/>
    <property type="match status" value="1"/>
</dbReference>
<dbReference type="InterPro" id="IPR007197">
    <property type="entry name" value="rSAM"/>
</dbReference>
<organism evidence="8 9">
    <name type="scientific">Treponema bryantii</name>
    <dbReference type="NCBI Taxonomy" id="163"/>
    <lineage>
        <taxon>Bacteria</taxon>
        <taxon>Pseudomonadati</taxon>
        <taxon>Spirochaetota</taxon>
        <taxon>Spirochaetia</taxon>
        <taxon>Spirochaetales</taxon>
        <taxon>Treponemataceae</taxon>
        <taxon>Treponema</taxon>
    </lineage>
</organism>
<dbReference type="SUPFAM" id="SSF53335">
    <property type="entry name" value="S-adenosyl-L-methionine-dependent methyltransferases"/>
    <property type="match status" value="1"/>
</dbReference>
<sequence length="821" mass="96542">MDYNNRFYLFDTEKNNYLYDNYTKEIYNVEKEVSENFKKILEKDIDNFNLSEFPEKSRQDIQNLINAKEKIVPAVREKKCFITINVSNKCNLNCIYCYRKHENKSHLTKENLLEIVEFATTKYMPEAPEYIFSFGFTSEPLLDFQLLKDFDEIIADHEGFLLKHGDFINFSEKKLFEKLPVEIQEKYKSEISDKPGEIEDSYLKILNQILKNESLWNYWQIQKDEYVKSMIAFSNKLFKQKSAMANRILLNEQFQGLIKEPKVKYYTLFFYSNGTLLNQEHIDFIKGMYKTDFWISIDGPEYINNYSRNYANGKSSFNDVIKGIELLQKNNIKVNINTVITPKNINLLEIVDFFKSLKINSMNFQLVRSENLKFSKEILYEYLANFDKLLERVIDGIKNKDYFYINFLKEHFFFDVLQNFYAKGFITKRCGWGEKLSVNAEGELYHCDSTVDLEQKIGTFRDNITYADIEDNKTVDQKEKCKNCFAKNLCGGTCYYYTLLTGKEINEIECIYRKEIIKKVLKFYATLMEMHELKSVMNIITGKQEVNNFINENKKLPVNKKFILEQQKFDKLDGWFSGLSRAIFDSILSLQEKNSILGNCFEIGVWKGKSAIEIAKFLREDESLLLIDPLLDNNKDEIFTNLKDITGKDKSFLQIYSGYSEEFDYYSEAKNYMKKTRFIHIDGCHVGESVYNDLVLAEKLLSKDGVIVVDDFFNIEYPQITEATYKYLSNNEFTLRLFLAGSNKAYLCRPNSYAFYYDFCISMLQKELLVRGFAIKIMKTSPIGDSLTISLKPFDAKEDLPNGFQGFDWAQDKIEYIGYKK</sequence>
<dbReference type="PANTHER" id="PTHR43273">
    <property type="entry name" value="ANAEROBIC SULFATASE-MATURATING ENZYME HOMOLOG ASLB-RELATED"/>
    <property type="match status" value="1"/>
</dbReference>
<dbReference type="OrthoDB" id="9808591at2"/>
<dbReference type="AlphaFoldDB" id="A0A1H9H1E7"/>
<evidence type="ECO:0000313" key="8">
    <source>
        <dbReference type="EMBL" id="SEQ56166.1"/>
    </source>
</evidence>
<evidence type="ECO:0000256" key="6">
    <source>
        <dbReference type="ARBA" id="ARBA00023014"/>
    </source>
</evidence>
<evidence type="ECO:0000256" key="1">
    <source>
        <dbReference type="ARBA" id="ARBA00001966"/>
    </source>
</evidence>
<reference evidence="8 9" key="1">
    <citation type="submission" date="2016-10" db="EMBL/GenBank/DDBJ databases">
        <authorList>
            <person name="de Groot N.N."/>
        </authorList>
    </citation>
    <scope>NUCLEOTIDE SEQUENCE [LARGE SCALE GENOMIC DNA]</scope>
    <source>
        <strain evidence="8 9">B25</strain>
    </source>
</reference>
<keyword evidence="6" id="KW-0411">Iron-sulfur</keyword>
<comment type="cofactor">
    <cofactor evidence="1">
        <name>[4Fe-4S] cluster</name>
        <dbReference type="ChEBI" id="CHEBI:49883"/>
    </cofactor>
</comment>
<dbReference type="EMBL" id="FOFU01000006">
    <property type="protein sequence ID" value="SEQ56166.1"/>
    <property type="molecule type" value="Genomic_DNA"/>
</dbReference>
<dbReference type="NCBIfam" id="TIGR04085">
    <property type="entry name" value="rSAM_more_4Fe4S"/>
    <property type="match status" value="1"/>
</dbReference>
<keyword evidence="4" id="KW-0479">Metal-binding</keyword>
<dbReference type="InterPro" id="IPR000385">
    <property type="entry name" value="MoaA_NifB_PqqE_Fe-S-bd_CS"/>
</dbReference>
<keyword evidence="5" id="KW-0408">Iron</keyword>
<dbReference type="GO" id="GO:0016491">
    <property type="term" value="F:oxidoreductase activity"/>
    <property type="evidence" value="ECO:0007669"/>
    <property type="project" value="InterPro"/>
</dbReference>
<evidence type="ECO:0000256" key="7">
    <source>
        <dbReference type="ARBA" id="ARBA00023601"/>
    </source>
</evidence>
<evidence type="ECO:0000256" key="2">
    <source>
        <dbReference type="ARBA" id="ARBA00022485"/>
    </source>
</evidence>
<keyword evidence="3" id="KW-0949">S-adenosyl-L-methionine</keyword>
<dbReference type="RefSeq" id="WP_074643968.1">
    <property type="nucleotide sequence ID" value="NZ_FOFU01000006.1"/>
</dbReference>